<proteinExistence type="predicted"/>
<feature type="compositionally biased region" description="Basic and acidic residues" evidence="1">
    <location>
        <begin position="44"/>
        <end position="66"/>
    </location>
</feature>
<evidence type="ECO:0000313" key="3">
    <source>
        <dbReference type="EMBL" id="SNS90792.1"/>
    </source>
</evidence>
<dbReference type="Proteomes" id="UP000198284">
    <property type="component" value="Unassembled WGS sequence"/>
</dbReference>
<reference evidence="3 4" key="1">
    <citation type="submission" date="2017-06" db="EMBL/GenBank/DDBJ databases">
        <authorList>
            <person name="Kim H.J."/>
            <person name="Triplett B.A."/>
        </authorList>
    </citation>
    <scope>NUCLEOTIDE SEQUENCE [LARGE SCALE GENOMIC DNA]</scope>
    <source>
        <strain evidence="3 4">U15</strain>
    </source>
</reference>
<evidence type="ECO:0000313" key="4">
    <source>
        <dbReference type="Proteomes" id="UP000198284"/>
    </source>
</evidence>
<feature type="region of interest" description="Disordered" evidence="1">
    <location>
        <begin position="1"/>
        <end position="71"/>
    </location>
</feature>
<dbReference type="EMBL" id="FZOT01000009">
    <property type="protein sequence ID" value="SNS90792.1"/>
    <property type="molecule type" value="Genomic_DNA"/>
</dbReference>
<name>A0A239IBJ8_9BURK</name>
<dbReference type="RefSeq" id="WP_089399973.1">
    <property type="nucleotide sequence ID" value="NZ_FZOT01000009.1"/>
</dbReference>
<feature type="compositionally biased region" description="Basic and acidic residues" evidence="1">
    <location>
        <begin position="7"/>
        <end position="18"/>
    </location>
</feature>
<evidence type="ECO:0000256" key="1">
    <source>
        <dbReference type="SAM" id="MobiDB-lite"/>
    </source>
</evidence>
<dbReference type="OrthoDB" id="8759311at2"/>
<evidence type="ECO:0000259" key="2">
    <source>
        <dbReference type="Pfam" id="PF26450"/>
    </source>
</evidence>
<keyword evidence="4" id="KW-1185">Reference proteome</keyword>
<dbReference type="Pfam" id="PF26450">
    <property type="entry name" value="DUF8129"/>
    <property type="match status" value="1"/>
</dbReference>
<sequence>MPAGTNTKREREFEELKQQFRQSHRYPGREEEVAARIVNKQRAKFGETRQARQQDRQGHSPDRKLPLPDYDGLTIPQIASRLEGLSAGEIRKIRAYEIRHKNRKGLLSMLERRLKA</sequence>
<gene>
    <name evidence="3" type="ORF">SAMN06265795_10929</name>
</gene>
<organism evidence="3 4">
    <name type="scientific">Noviherbaspirillum humi</name>
    <dbReference type="NCBI Taxonomy" id="1688639"/>
    <lineage>
        <taxon>Bacteria</taxon>
        <taxon>Pseudomonadati</taxon>
        <taxon>Pseudomonadota</taxon>
        <taxon>Betaproteobacteria</taxon>
        <taxon>Burkholderiales</taxon>
        <taxon>Oxalobacteraceae</taxon>
        <taxon>Noviherbaspirillum</taxon>
    </lineage>
</organism>
<dbReference type="AlphaFoldDB" id="A0A239IBJ8"/>
<feature type="domain" description="DUF8129" evidence="2">
    <location>
        <begin position="61"/>
        <end position="115"/>
    </location>
</feature>
<dbReference type="InterPro" id="IPR058442">
    <property type="entry name" value="DUF8129"/>
</dbReference>
<protein>
    <recommendedName>
        <fullName evidence="2">DUF8129 domain-containing protein</fullName>
    </recommendedName>
</protein>
<accession>A0A239IBJ8</accession>